<evidence type="ECO:0000313" key="8">
    <source>
        <dbReference type="Proteomes" id="UP000001052"/>
    </source>
</evidence>
<dbReference type="PRINTS" id="PR00368">
    <property type="entry name" value="FADPNR"/>
</dbReference>
<evidence type="ECO:0000313" key="7">
    <source>
        <dbReference type="EMBL" id="ACV68781.1"/>
    </source>
</evidence>
<dbReference type="KEGG" id="drt:Dret_1495"/>
<protein>
    <submittedName>
        <fullName evidence="7">FAD-dependent pyridine nucleotide-disulphide oxidoreductase</fullName>
    </submittedName>
</protein>
<dbReference type="OrthoDB" id="9768666at2"/>
<dbReference type="AlphaFoldDB" id="C8X2Y4"/>
<dbReference type="SUPFAM" id="SSF51905">
    <property type="entry name" value="FAD/NAD(P)-binding domain"/>
    <property type="match status" value="1"/>
</dbReference>
<dbReference type="InterPro" id="IPR041575">
    <property type="entry name" value="Rubredoxin_C"/>
</dbReference>
<evidence type="ECO:0000256" key="3">
    <source>
        <dbReference type="ARBA" id="ARBA00022630"/>
    </source>
</evidence>
<comment type="similarity">
    <text evidence="2">Belongs to the FAD-dependent oxidoreductase family.</text>
</comment>
<dbReference type="HOGENOM" id="CLU_003291_4_4_7"/>
<dbReference type="InterPro" id="IPR023753">
    <property type="entry name" value="FAD/NAD-binding_dom"/>
</dbReference>
<organism evidence="7 8">
    <name type="scientific">Desulfohalobium retbaense (strain ATCC 49708 / DSM 5692 / JCM 16813 / HR100)</name>
    <dbReference type="NCBI Taxonomy" id="485915"/>
    <lineage>
        <taxon>Bacteria</taxon>
        <taxon>Pseudomonadati</taxon>
        <taxon>Thermodesulfobacteriota</taxon>
        <taxon>Desulfovibrionia</taxon>
        <taxon>Desulfovibrionales</taxon>
        <taxon>Desulfohalobiaceae</taxon>
        <taxon>Desulfohalobium</taxon>
    </lineage>
</organism>
<evidence type="ECO:0000259" key="6">
    <source>
        <dbReference type="Pfam" id="PF18267"/>
    </source>
</evidence>
<dbReference type="InterPro" id="IPR016156">
    <property type="entry name" value="FAD/NAD-linked_Rdtase_dimer_sf"/>
</dbReference>
<dbReference type="GO" id="GO:0016491">
    <property type="term" value="F:oxidoreductase activity"/>
    <property type="evidence" value="ECO:0007669"/>
    <property type="project" value="InterPro"/>
</dbReference>
<dbReference type="PANTHER" id="PTHR43429:SF3">
    <property type="entry name" value="NITRITE REDUCTASE [NAD(P)H]"/>
    <property type="match status" value="1"/>
</dbReference>
<dbReference type="STRING" id="485915.Dret_1495"/>
<dbReference type="EMBL" id="CP001734">
    <property type="protein sequence ID" value="ACV68781.1"/>
    <property type="molecule type" value="Genomic_DNA"/>
</dbReference>
<keyword evidence="8" id="KW-1185">Reference proteome</keyword>
<evidence type="ECO:0000256" key="1">
    <source>
        <dbReference type="ARBA" id="ARBA00001974"/>
    </source>
</evidence>
<dbReference type="Pfam" id="PF18267">
    <property type="entry name" value="Rubredoxin_C"/>
    <property type="match status" value="1"/>
</dbReference>
<dbReference type="Proteomes" id="UP000001052">
    <property type="component" value="Chromosome"/>
</dbReference>
<dbReference type="Gene3D" id="3.30.390.30">
    <property type="match status" value="1"/>
</dbReference>
<dbReference type="eggNOG" id="COG1251">
    <property type="taxonomic scope" value="Bacteria"/>
</dbReference>
<evidence type="ECO:0000259" key="5">
    <source>
        <dbReference type="Pfam" id="PF07992"/>
    </source>
</evidence>
<dbReference type="RefSeq" id="WP_015751928.1">
    <property type="nucleotide sequence ID" value="NC_013223.1"/>
</dbReference>
<dbReference type="InterPro" id="IPR050260">
    <property type="entry name" value="FAD-bd_OxRdtase"/>
</dbReference>
<dbReference type="PRINTS" id="PR00411">
    <property type="entry name" value="PNDRDTASEI"/>
</dbReference>
<dbReference type="Pfam" id="PF07992">
    <property type="entry name" value="Pyr_redox_2"/>
    <property type="match status" value="1"/>
</dbReference>
<gene>
    <name evidence="7" type="ordered locus">Dret_1495</name>
</gene>
<dbReference type="Gene3D" id="3.50.50.60">
    <property type="entry name" value="FAD/NAD(P)-binding domain"/>
    <property type="match status" value="2"/>
</dbReference>
<keyword evidence="3" id="KW-0285">Flavoprotein</keyword>
<evidence type="ECO:0000256" key="4">
    <source>
        <dbReference type="ARBA" id="ARBA00022827"/>
    </source>
</evidence>
<reference evidence="7 8" key="2">
    <citation type="journal article" date="2010" name="Stand. Genomic Sci.">
        <title>Complete genome sequence of Desulfohalobium retbaense type strain (HR(100)).</title>
        <authorList>
            <person name="Spring S."/>
            <person name="Nolan M."/>
            <person name="Lapidus A."/>
            <person name="Glavina Del Rio T."/>
            <person name="Copeland A."/>
            <person name="Tice H."/>
            <person name="Cheng J.F."/>
            <person name="Lucas S."/>
            <person name="Land M."/>
            <person name="Chen F."/>
            <person name="Bruce D."/>
            <person name="Goodwin L."/>
            <person name="Pitluck S."/>
            <person name="Ivanova N."/>
            <person name="Mavromatis K."/>
            <person name="Mikhailova N."/>
            <person name="Pati A."/>
            <person name="Chen A."/>
            <person name="Palaniappan K."/>
            <person name="Hauser L."/>
            <person name="Chang Y.J."/>
            <person name="Jeffries C.D."/>
            <person name="Munk C."/>
            <person name="Kiss H."/>
            <person name="Chain P."/>
            <person name="Han C."/>
            <person name="Brettin T."/>
            <person name="Detter J.C."/>
            <person name="Schuler E."/>
            <person name="Goker M."/>
            <person name="Rohde M."/>
            <person name="Bristow J."/>
            <person name="Eisen J.A."/>
            <person name="Markowitz V."/>
            <person name="Hugenholtz P."/>
            <person name="Kyrpides N.C."/>
            <person name="Klenk H.P."/>
        </authorList>
    </citation>
    <scope>NUCLEOTIDE SEQUENCE [LARGE SCALE GENOMIC DNA]</scope>
    <source>
        <strain evidence="7 8">DSM 5692</strain>
    </source>
</reference>
<keyword evidence="4" id="KW-0274">FAD</keyword>
<feature type="domain" description="NADH-rubredoxin oxidoreductase C-terminal" evidence="6">
    <location>
        <begin position="313"/>
        <end position="379"/>
    </location>
</feature>
<name>C8X2Y4_DESRD</name>
<dbReference type="InterPro" id="IPR036188">
    <property type="entry name" value="FAD/NAD-bd_sf"/>
</dbReference>
<evidence type="ECO:0000256" key="2">
    <source>
        <dbReference type="ARBA" id="ARBA00006442"/>
    </source>
</evidence>
<accession>C8X2Y4</accession>
<sequence length="392" mass="41646">MSHYIILGAGIAGTTAAEAARKTDPDARITLISNEALPLYYRIRLPEVVAGELAPEDLLAKKPEWYDTQRIDLHLQTTITSADSAAKTLTTASGASLSYDRLLLATGSHSFVPPIKGAERSGVFTLRNMDDALALREAANTAKHVVVIGGGLLGLEAGNGLRKRGTEVTVVEFFPRLLPRQLDPDGASRLQTMLEGMGFAFRLGSKTTAITGNDGVQTVHLDSGEQLSADLVLISAGVRPNLDLAQQLGLDTDKGVVVDEHLQTSNPDIFAAGDVAECQGQLYGIWTAAMDQGRLAGQNLAGETVTYQGTVMANTLKVVGIDLASAGDIDAEGHSAAKVHADEAHYTKLVFDAERHIIGAILLGDTKPFRTITKAMQEGTNGDTVWSDLFDT</sequence>
<reference evidence="8" key="1">
    <citation type="submission" date="2009-09" db="EMBL/GenBank/DDBJ databases">
        <title>The complete chromosome of Desulfohalobium retbaense DSM 5692.</title>
        <authorList>
            <consortium name="US DOE Joint Genome Institute (JGI-PGF)"/>
            <person name="Lucas S."/>
            <person name="Copeland A."/>
            <person name="Lapidus A."/>
            <person name="Glavina del Rio T."/>
            <person name="Dalin E."/>
            <person name="Tice H."/>
            <person name="Bruce D."/>
            <person name="Goodwin L."/>
            <person name="Pitluck S."/>
            <person name="Kyrpides N."/>
            <person name="Mavromatis K."/>
            <person name="Ivanova N."/>
            <person name="Mikhailova N."/>
            <person name="Munk A.C."/>
            <person name="Brettin T."/>
            <person name="Detter J.C."/>
            <person name="Han C."/>
            <person name="Tapia R."/>
            <person name="Larimer F."/>
            <person name="Land M."/>
            <person name="Hauser L."/>
            <person name="Markowitz V."/>
            <person name="Cheng J.-F."/>
            <person name="Hugenholtz P."/>
            <person name="Woyke T."/>
            <person name="Wu D."/>
            <person name="Spring S."/>
            <person name="Klenk H.-P."/>
            <person name="Eisen J.A."/>
        </authorList>
    </citation>
    <scope>NUCLEOTIDE SEQUENCE [LARGE SCALE GENOMIC DNA]</scope>
    <source>
        <strain evidence="8">DSM 5692</strain>
    </source>
</reference>
<comment type="cofactor">
    <cofactor evidence="1">
        <name>FAD</name>
        <dbReference type="ChEBI" id="CHEBI:57692"/>
    </cofactor>
</comment>
<dbReference type="PANTHER" id="PTHR43429">
    <property type="entry name" value="PYRIDINE NUCLEOTIDE-DISULFIDE OXIDOREDUCTASE DOMAIN-CONTAINING"/>
    <property type="match status" value="1"/>
</dbReference>
<proteinExistence type="inferred from homology"/>
<feature type="domain" description="FAD/NAD(P)-binding" evidence="5">
    <location>
        <begin position="3"/>
        <end position="293"/>
    </location>
</feature>